<keyword evidence="2" id="KW-0234">DNA repair</keyword>
<keyword evidence="3" id="KW-0227">DNA damage</keyword>
<evidence type="ECO:0000256" key="2">
    <source>
        <dbReference type="ARBA" id="ARBA00022881"/>
    </source>
</evidence>
<evidence type="ECO:0000256" key="1">
    <source>
        <dbReference type="ARBA" id="ARBA00022769"/>
    </source>
</evidence>
<keyword evidence="7" id="KW-1185">Reference proteome</keyword>
<dbReference type="Gene3D" id="4.10.860.10">
    <property type="entry name" value="UVR domain"/>
    <property type="match status" value="1"/>
</dbReference>
<proteinExistence type="predicted"/>
<dbReference type="EMBL" id="JAVDRL010000006">
    <property type="protein sequence ID" value="MDR6531670.1"/>
    <property type="molecule type" value="Genomic_DNA"/>
</dbReference>
<organism evidence="6 7">
    <name type="scientific">Caulobacter rhizosphaerae</name>
    <dbReference type="NCBI Taxonomy" id="2010972"/>
    <lineage>
        <taxon>Bacteria</taxon>
        <taxon>Pseudomonadati</taxon>
        <taxon>Pseudomonadota</taxon>
        <taxon>Alphaproteobacteria</taxon>
        <taxon>Caulobacterales</taxon>
        <taxon>Caulobacteraceae</taxon>
        <taxon>Caulobacter</taxon>
    </lineage>
</organism>
<sequence>MTQETHLSALEEEMAQAVASEDFETAAALRDQVDQIRRDQRIMEQPGADAPQASYLRRQEPGGMGLGTNQSSYVPPKGWVPPPKPDPMTTGHSRGGRRSKS</sequence>
<reference evidence="6 7" key="1">
    <citation type="submission" date="2023-07" db="EMBL/GenBank/DDBJ databases">
        <title>Sorghum-associated microbial communities from plants grown in Nebraska, USA.</title>
        <authorList>
            <person name="Schachtman D."/>
        </authorList>
    </citation>
    <scope>NUCLEOTIDE SEQUENCE [LARGE SCALE GENOMIC DNA]</scope>
    <source>
        <strain evidence="6 7">DS2154</strain>
    </source>
</reference>
<accession>A0ABU1MZQ5</accession>
<dbReference type="InterPro" id="IPR001943">
    <property type="entry name" value="UVR_dom"/>
</dbReference>
<evidence type="ECO:0000313" key="6">
    <source>
        <dbReference type="EMBL" id="MDR6531670.1"/>
    </source>
</evidence>
<dbReference type="Proteomes" id="UP001262754">
    <property type="component" value="Unassembled WGS sequence"/>
</dbReference>
<evidence type="ECO:0000256" key="3">
    <source>
        <dbReference type="ARBA" id="ARBA00023236"/>
    </source>
</evidence>
<gene>
    <name evidence="6" type="ORF">J2800_002417</name>
</gene>
<evidence type="ECO:0000313" key="7">
    <source>
        <dbReference type="Proteomes" id="UP001262754"/>
    </source>
</evidence>
<evidence type="ECO:0000256" key="4">
    <source>
        <dbReference type="SAM" id="MobiDB-lite"/>
    </source>
</evidence>
<dbReference type="SUPFAM" id="SSF46600">
    <property type="entry name" value="C-terminal UvrC-binding domain of UvrB"/>
    <property type="match status" value="1"/>
</dbReference>
<feature type="region of interest" description="Disordered" evidence="4">
    <location>
        <begin position="42"/>
        <end position="101"/>
    </location>
</feature>
<evidence type="ECO:0000259" key="5">
    <source>
        <dbReference type="PROSITE" id="PS50151"/>
    </source>
</evidence>
<dbReference type="InterPro" id="IPR036876">
    <property type="entry name" value="UVR_dom_sf"/>
</dbReference>
<dbReference type="Pfam" id="PF02151">
    <property type="entry name" value="UVR"/>
    <property type="match status" value="1"/>
</dbReference>
<name>A0ABU1MZQ5_9CAUL</name>
<keyword evidence="1" id="KW-0228">DNA excision</keyword>
<protein>
    <recommendedName>
        <fullName evidence="5">UVR domain-containing protein</fullName>
    </recommendedName>
</protein>
<comment type="caution">
    <text evidence="6">The sequence shown here is derived from an EMBL/GenBank/DDBJ whole genome shotgun (WGS) entry which is preliminary data.</text>
</comment>
<keyword evidence="3" id="KW-0742">SOS response</keyword>
<keyword evidence="2" id="KW-0267">Excision nuclease</keyword>
<feature type="domain" description="UVR" evidence="5">
    <location>
        <begin position="4"/>
        <end position="39"/>
    </location>
</feature>
<dbReference type="PROSITE" id="PS50151">
    <property type="entry name" value="UVR"/>
    <property type="match status" value="1"/>
</dbReference>
<dbReference type="RefSeq" id="WP_310031752.1">
    <property type="nucleotide sequence ID" value="NZ_JAVDRL010000006.1"/>
</dbReference>